<organism evidence="2 3">
    <name type="scientific">Funiculus sociatus GB2-A5</name>
    <dbReference type="NCBI Taxonomy" id="2933946"/>
    <lineage>
        <taxon>Bacteria</taxon>
        <taxon>Bacillati</taxon>
        <taxon>Cyanobacteriota</taxon>
        <taxon>Cyanophyceae</taxon>
        <taxon>Coleofasciculales</taxon>
        <taxon>Coleofasciculaceae</taxon>
        <taxon>Funiculus</taxon>
    </lineage>
</organism>
<evidence type="ECO:0000313" key="2">
    <source>
        <dbReference type="EMBL" id="MEP0865142.1"/>
    </source>
</evidence>
<evidence type="ECO:0000256" key="1">
    <source>
        <dbReference type="SAM" id="MobiDB-lite"/>
    </source>
</evidence>
<evidence type="ECO:0000313" key="3">
    <source>
        <dbReference type="Proteomes" id="UP001442494"/>
    </source>
</evidence>
<gene>
    <name evidence="2" type="ORF">NDI37_11765</name>
</gene>
<sequence>MGEPIIGWNSSQGKTGKTEKTSPGEMCLPLERCQVSDPQEVHSVAEKFVLANSYNPL</sequence>
<dbReference type="Proteomes" id="UP001442494">
    <property type="component" value="Unassembled WGS sequence"/>
</dbReference>
<protein>
    <submittedName>
        <fullName evidence="2">Uncharacterized protein</fullName>
    </submittedName>
</protein>
<comment type="caution">
    <text evidence="2">The sequence shown here is derived from an EMBL/GenBank/DDBJ whole genome shotgun (WGS) entry which is preliminary data.</text>
</comment>
<feature type="region of interest" description="Disordered" evidence="1">
    <location>
        <begin position="1"/>
        <end position="23"/>
    </location>
</feature>
<proteinExistence type="predicted"/>
<reference evidence="2 3" key="1">
    <citation type="submission" date="2022-04" db="EMBL/GenBank/DDBJ databases">
        <title>Positive selection, recombination, and allopatry shape intraspecific diversity of widespread and dominant cyanobacteria.</title>
        <authorList>
            <person name="Wei J."/>
            <person name="Shu W."/>
            <person name="Hu C."/>
        </authorList>
    </citation>
    <scope>NUCLEOTIDE SEQUENCE [LARGE SCALE GENOMIC DNA]</scope>
    <source>
        <strain evidence="2 3">GB2-A5</strain>
    </source>
</reference>
<keyword evidence="3" id="KW-1185">Reference proteome</keyword>
<dbReference type="EMBL" id="JAMPKK010000022">
    <property type="protein sequence ID" value="MEP0865142.1"/>
    <property type="molecule type" value="Genomic_DNA"/>
</dbReference>
<name>A0ABV0JP13_9CYAN</name>
<accession>A0ABV0JP13</accession>